<feature type="domain" description="HTH araC/xylS-type" evidence="5">
    <location>
        <begin position="407"/>
        <end position="505"/>
    </location>
</feature>
<dbReference type="AlphaFoldDB" id="A0AAX3MVQ0"/>
<dbReference type="InterPro" id="IPR009057">
    <property type="entry name" value="Homeodomain-like_sf"/>
</dbReference>
<dbReference type="PANTHER" id="PTHR43280:SF2">
    <property type="entry name" value="HTH-TYPE TRANSCRIPTIONAL REGULATOR EXSA"/>
    <property type="match status" value="1"/>
</dbReference>
<protein>
    <submittedName>
        <fullName evidence="7">Response regulator</fullName>
    </submittedName>
</protein>
<dbReference type="SMART" id="SM00342">
    <property type="entry name" value="HTH_ARAC"/>
    <property type="match status" value="1"/>
</dbReference>
<dbReference type="Gene3D" id="1.10.10.60">
    <property type="entry name" value="Homeodomain-like"/>
    <property type="match status" value="2"/>
</dbReference>
<keyword evidence="4" id="KW-0597">Phosphoprotein</keyword>
<dbReference type="PROSITE" id="PS50110">
    <property type="entry name" value="RESPONSE_REGULATORY"/>
    <property type="match status" value="1"/>
</dbReference>
<dbReference type="GO" id="GO:0043565">
    <property type="term" value="F:sequence-specific DNA binding"/>
    <property type="evidence" value="ECO:0007669"/>
    <property type="project" value="InterPro"/>
</dbReference>
<dbReference type="Pfam" id="PF12833">
    <property type="entry name" value="HTH_18"/>
    <property type="match status" value="1"/>
</dbReference>
<dbReference type="Pfam" id="PF17853">
    <property type="entry name" value="GGDEF_2"/>
    <property type="match status" value="1"/>
</dbReference>
<sequence>MCRVLLVDDEKIARTGLRTVFDWKGHGYEVVGEAANGAKAMKWVESRDIDILITDIAMPVMDGLELTRAARELCPWIQVLLLSCHSDFIYVREGIRLGASDYILKPTLTESTLVPVLDQLRKKMHQEKQNLRILNEYRKEAILLPNKKKEQLLYKALSEDIVASTAFHTEMTAGPFRMAVLDTDGSNISLEQLKMRWYEVFPNSIFYTAYSYQCVIYLPEDTAKIPLLAEWIDTQRSLRDFSSSELNLTIGISRKHQPLHRIRSAWEEARTALAATFFTGPGKVLTAETMEKDYPSDSANNQESILQFTDMIRSGLYSKGEEILENICRCWMSSNSKHRVITEAEGVLSLFVQQGAKHEIAAHIRQLDRLKQVHEVIAIVKQDYRDLIEGLSTALSPEESIHERIVAQAVSYIETHFRKSISLQEVASHVSVSRNYFSEMFKRVTGHTFIDYLIHLRLGHAKHLLGSSSLKVYEVAEMSGFNDVKHFSKQFKKWVGMSPAEYQGLYRK</sequence>
<dbReference type="GO" id="GO:0000160">
    <property type="term" value="P:phosphorelay signal transduction system"/>
    <property type="evidence" value="ECO:0007669"/>
    <property type="project" value="InterPro"/>
</dbReference>
<dbReference type="Gene3D" id="3.40.50.2300">
    <property type="match status" value="1"/>
</dbReference>
<dbReference type="EMBL" id="CP118101">
    <property type="protein sequence ID" value="WDH80384.1"/>
    <property type="molecule type" value="Genomic_DNA"/>
</dbReference>
<evidence type="ECO:0000313" key="7">
    <source>
        <dbReference type="EMBL" id="WDH80384.1"/>
    </source>
</evidence>
<dbReference type="SUPFAM" id="SSF52172">
    <property type="entry name" value="CheY-like"/>
    <property type="match status" value="1"/>
</dbReference>
<accession>A0AAX3MVQ0</accession>
<evidence type="ECO:0000259" key="6">
    <source>
        <dbReference type="PROSITE" id="PS50110"/>
    </source>
</evidence>
<dbReference type="Proteomes" id="UP001220962">
    <property type="component" value="Chromosome"/>
</dbReference>
<evidence type="ECO:0000256" key="2">
    <source>
        <dbReference type="ARBA" id="ARBA00023125"/>
    </source>
</evidence>
<dbReference type="CDD" id="cd17536">
    <property type="entry name" value="REC_YesN-like"/>
    <property type="match status" value="1"/>
</dbReference>
<dbReference type="GO" id="GO:0003700">
    <property type="term" value="F:DNA-binding transcription factor activity"/>
    <property type="evidence" value="ECO:0007669"/>
    <property type="project" value="InterPro"/>
</dbReference>
<organism evidence="7 8">
    <name type="scientific">Paenibacillus urinalis</name>
    <dbReference type="NCBI Taxonomy" id="521520"/>
    <lineage>
        <taxon>Bacteria</taxon>
        <taxon>Bacillati</taxon>
        <taxon>Bacillota</taxon>
        <taxon>Bacilli</taxon>
        <taxon>Bacillales</taxon>
        <taxon>Paenibacillaceae</taxon>
        <taxon>Paenibacillus</taxon>
    </lineage>
</organism>
<dbReference type="PRINTS" id="PR00032">
    <property type="entry name" value="HTHARAC"/>
</dbReference>
<dbReference type="RefSeq" id="WP_205053158.1">
    <property type="nucleotide sequence ID" value="NZ_CP118101.1"/>
</dbReference>
<dbReference type="InterPro" id="IPR041522">
    <property type="entry name" value="CdaR_GGDEF"/>
</dbReference>
<evidence type="ECO:0000313" key="8">
    <source>
        <dbReference type="Proteomes" id="UP001220962"/>
    </source>
</evidence>
<dbReference type="Pfam" id="PF00072">
    <property type="entry name" value="Response_reg"/>
    <property type="match status" value="1"/>
</dbReference>
<dbReference type="SMART" id="SM00448">
    <property type="entry name" value="REC"/>
    <property type="match status" value="1"/>
</dbReference>
<feature type="domain" description="Response regulatory" evidence="6">
    <location>
        <begin position="3"/>
        <end position="120"/>
    </location>
</feature>
<evidence type="ECO:0000256" key="4">
    <source>
        <dbReference type="PROSITE-ProRule" id="PRU00169"/>
    </source>
</evidence>
<dbReference type="InterPro" id="IPR001789">
    <property type="entry name" value="Sig_transdc_resp-reg_receiver"/>
</dbReference>
<feature type="modified residue" description="4-aspartylphosphate" evidence="4">
    <location>
        <position position="55"/>
    </location>
</feature>
<evidence type="ECO:0000256" key="3">
    <source>
        <dbReference type="ARBA" id="ARBA00023163"/>
    </source>
</evidence>
<name>A0AAX3MVQ0_9BACL</name>
<keyword evidence="3" id="KW-0804">Transcription</keyword>
<proteinExistence type="predicted"/>
<dbReference type="PROSITE" id="PS01124">
    <property type="entry name" value="HTH_ARAC_FAMILY_2"/>
    <property type="match status" value="1"/>
</dbReference>
<keyword evidence="2" id="KW-0238">DNA-binding</keyword>
<evidence type="ECO:0000256" key="1">
    <source>
        <dbReference type="ARBA" id="ARBA00023015"/>
    </source>
</evidence>
<gene>
    <name evidence="7" type="ORF">PUW23_12460</name>
</gene>
<dbReference type="SUPFAM" id="SSF46689">
    <property type="entry name" value="Homeodomain-like"/>
    <property type="match status" value="2"/>
</dbReference>
<dbReference type="InterPro" id="IPR018062">
    <property type="entry name" value="HTH_AraC-typ_CS"/>
</dbReference>
<keyword evidence="1" id="KW-0805">Transcription regulation</keyword>
<dbReference type="PROSITE" id="PS00041">
    <property type="entry name" value="HTH_ARAC_FAMILY_1"/>
    <property type="match status" value="1"/>
</dbReference>
<dbReference type="InterPro" id="IPR011006">
    <property type="entry name" value="CheY-like_superfamily"/>
</dbReference>
<dbReference type="InterPro" id="IPR018060">
    <property type="entry name" value="HTH_AraC"/>
</dbReference>
<reference evidence="7" key="1">
    <citation type="submission" date="2023-02" db="EMBL/GenBank/DDBJ databases">
        <title>Pathogen: clinical or host-associated sample.</title>
        <authorList>
            <person name="Hergert J."/>
            <person name="Casey R."/>
            <person name="Wagner J."/>
            <person name="Young E.L."/>
            <person name="Oakeson K.F."/>
        </authorList>
    </citation>
    <scope>NUCLEOTIDE SEQUENCE</scope>
    <source>
        <strain evidence="7">2022CK-00830</strain>
    </source>
</reference>
<dbReference type="PANTHER" id="PTHR43280">
    <property type="entry name" value="ARAC-FAMILY TRANSCRIPTIONAL REGULATOR"/>
    <property type="match status" value="1"/>
</dbReference>
<dbReference type="InterPro" id="IPR020449">
    <property type="entry name" value="Tscrpt_reg_AraC-type_HTH"/>
</dbReference>
<evidence type="ECO:0000259" key="5">
    <source>
        <dbReference type="PROSITE" id="PS01124"/>
    </source>
</evidence>